<dbReference type="Pfam" id="PF06568">
    <property type="entry name" value="YjiS-like"/>
    <property type="match status" value="1"/>
</dbReference>
<dbReference type="InterPro" id="IPR009506">
    <property type="entry name" value="YjiS-like"/>
</dbReference>
<name>A0A2A3MCF9_9PSED</name>
<feature type="domain" description="YjiS-like" evidence="1">
    <location>
        <begin position="8"/>
        <end position="42"/>
    </location>
</feature>
<comment type="caution">
    <text evidence="2">The sequence shown here is derived from an EMBL/GenBank/DDBJ whole genome shotgun (WGS) entry which is preliminary data.</text>
</comment>
<accession>A0A2A3MCF9</accession>
<evidence type="ECO:0000313" key="3">
    <source>
        <dbReference type="Proteomes" id="UP000242313"/>
    </source>
</evidence>
<reference evidence="2 3" key="1">
    <citation type="submission" date="2017-09" db="EMBL/GenBank/DDBJ databases">
        <title>Pseudomonas abyssi sp. nov. isolated from Abyssopelagic Water.</title>
        <authorList>
            <person name="Wei Y."/>
        </authorList>
    </citation>
    <scope>NUCLEOTIDE SEQUENCE [LARGE SCALE GENOMIC DNA]</scope>
    <source>
        <strain evidence="2 3">MT5</strain>
    </source>
</reference>
<proteinExistence type="predicted"/>
<evidence type="ECO:0000313" key="2">
    <source>
        <dbReference type="EMBL" id="PBK02407.1"/>
    </source>
</evidence>
<dbReference type="AlphaFoldDB" id="A0A2A3MCF9"/>
<evidence type="ECO:0000259" key="1">
    <source>
        <dbReference type="Pfam" id="PF06568"/>
    </source>
</evidence>
<organism evidence="2 3">
    <name type="scientific">Pseudomonas abyssi</name>
    <dbReference type="NCBI Taxonomy" id="170540"/>
    <lineage>
        <taxon>Bacteria</taxon>
        <taxon>Pseudomonadati</taxon>
        <taxon>Pseudomonadota</taxon>
        <taxon>Gammaproteobacteria</taxon>
        <taxon>Pseudomonadales</taxon>
        <taxon>Pseudomonadaceae</taxon>
        <taxon>Pseudomonas</taxon>
    </lineage>
</organism>
<keyword evidence="3" id="KW-1185">Reference proteome</keyword>
<dbReference type="RefSeq" id="WP_096006513.1">
    <property type="nucleotide sequence ID" value="NZ_JBLWUL010000026.1"/>
</dbReference>
<sequence length="57" mass="6937">MRGIVRFIEVWRRWRRRRYEHALLAGMSAAQLQDAGITRSDALEELARPWWRRKTRG</sequence>
<protein>
    <recommendedName>
        <fullName evidence="1">YjiS-like domain-containing protein</fullName>
    </recommendedName>
</protein>
<gene>
    <name evidence="2" type="ORF">CNQ84_20035</name>
</gene>
<dbReference type="Proteomes" id="UP000242313">
    <property type="component" value="Unassembled WGS sequence"/>
</dbReference>
<dbReference type="EMBL" id="NTMR01000049">
    <property type="protein sequence ID" value="PBK02407.1"/>
    <property type="molecule type" value="Genomic_DNA"/>
</dbReference>